<dbReference type="AlphaFoldDB" id="C5KNN8"/>
<dbReference type="InParanoid" id="C5KNN8"/>
<evidence type="ECO:0000313" key="2">
    <source>
        <dbReference type="Proteomes" id="UP000007800"/>
    </source>
</evidence>
<dbReference type="EMBL" id="GG674678">
    <property type="protein sequence ID" value="EER13904.1"/>
    <property type="molecule type" value="Genomic_DNA"/>
</dbReference>
<feature type="non-terminal residue" evidence="1">
    <location>
        <position position="1"/>
    </location>
</feature>
<proteinExistence type="predicted"/>
<gene>
    <name evidence="1" type="ORF">Pmar_PMAR008358</name>
</gene>
<dbReference type="GeneID" id="9059515"/>
<dbReference type="Proteomes" id="UP000007800">
    <property type="component" value="Unassembled WGS sequence"/>
</dbReference>
<evidence type="ECO:0000313" key="1">
    <source>
        <dbReference type="EMBL" id="EER13904.1"/>
    </source>
</evidence>
<accession>C5KNN8</accession>
<organism evidence="2">
    <name type="scientific">Perkinsus marinus (strain ATCC 50983 / TXsc)</name>
    <dbReference type="NCBI Taxonomy" id="423536"/>
    <lineage>
        <taxon>Eukaryota</taxon>
        <taxon>Sar</taxon>
        <taxon>Alveolata</taxon>
        <taxon>Perkinsozoa</taxon>
        <taxon>Perkinsea</taxon>
        <taxon>Perkinsida</taxon>
        <taxon>Perkinsidae</taxon>
        <taxon>Perkinsus</taxon>
    </lineage>
</organism>
<keyword evidence="2" id="KW-1185">Reference proteome</keyword>
<sequence length="53" mass="5737">EVARSAGRARHAFFAEDHLGDTVQGGEVLKRTTADLFPDYSECLSNGGVESRI</sequence>
<name>C5KNN8_PERM5</name>
<protein>
    <submittedName>
        <fullName evidence="1">Uncharacterized protein</fullName>
    </submittedName>
</protein>
<reference evidence="1 2" key="1">
    <citation type="submission" date="2008-07" db="EMBL/GenBank/DDBJ databases">
        <authorList>
            <person name="El-Sayed N."/>
            <person name="Caler E."/>
            <person name="Inman J."/>
            <person name="Amedeo P."/>
            <person name="Hass B."/>
            <person name="Wortman J."/>
        </authorList>
    </citation>
    <scope>NUCLEOTIDE SEQUENCE [LARGE SCALE GENOMIC DNA]</scope>
    <source>
        <strain evidence="2">ATCC 50983 / TXsc</strain>
    </source>
</reference>
<dbReference type="RefSeq" id="XP_002782109.1">
    <property type="nucleotide sequence ID" value="XM_002782063.1"/>
</dbReference>